<proteinExistence type="predicted"/>
<dbReference type="eggNOG" id="ENOG5034BMA">
    <property type="taxonomic scope" value="Bacteria"/>
</dbReference>
<dbReference type="RefSeq" id="WP_013568967.1">
    <property type="nucleotide sequence ID" value="NC_014963.1"/>
</dbReference>
<dbReference type="EMBL" id="CP002467">
    <property type="protein sequence ID" value="ADV83234.1"/>
    <property type="molecule type" value="Genomic_DNA"/>
</dbReference>
<accession>E8UZF4</accession>
<dbReference type="STRING" id="401053.AciPR4_2454"/>
<sequence>MLSQIDTDYIRNFVEEAYVRPWARRRQGELVIPVRDVFDEMVRRGLPRGRVPMVCSALRGLKLLTKNHIEIKSIEGPPSQQSTTVVFHYVDKAEPGSSKKQVPAPVESSDEWAQRLTGRLKGLLRNEIQGMGGTEAFMRWVRSDDEEAA</sequence>
<gene>
    <name evidence="1" type="ordered locus">AciPR4_2454</name>
</gene>
<protein>
    <submittedName>
        <fullName evidence="1">Uncharacterized protein</fullName>
    </submittedName>
</protein>
<dbReference type="AlphaFoldDB" id="E8UZF4"/>
<dbReference type="OrthoDB" id="120804at2"/>
<evidence type="ECO:0000313" key="1">
    <source>
        <dbReference type="EMBL" id="ADV83234.1"/>
    </source>
</evidence>
<dbReference type="Proteomes" id="UP000006844">
    <property type="component" value="Chromosome"/>
</dbReference>
<evidence type="ECO:0000313" key="2">
    <source>
        <dbReference type="Proteomes" id="UP000006844"/>
    </source>
</evidence>
<keyword evidence="2" id="KW-1185">Reference proteome</keyword>
<name>E8UZF4_TERSS</name>
<organism evidence="1 2">
    <name type="scientific">Terriglobus saanensis (strain ATCC BAA-1853 / DSM 23119 / SP1PR4)</name>
    <dbReference type="NCBI Taxonomy" id="401053"/>
    <lineage>
        <taxon>Bacteria</taxon>
        <taxon>Pseudomonadati</taxon>
        <taxon>Acidobacteriota</taxon>
        <taxon>Terriglobia</taxon>
        <taxon>Terriglobales</taxon>
        <taxon>Acidobacteriaceae</taxon>
        <taxon>Terriglobus</taxon>
    </lineage>
</organism>
<dbReference type="HOGENOM" id="CLU_1774798_0_0_0"/>
<dbReference type="KEGG" id="tsa:AciPR4_2454"/>
<reference evidence="1 2" key="1">
    <citation type="journal article" date="2012" name="Stand. Genomic Sci.">
        <title>Complete genome sequence of Terriglobus saanensis type strain SP1PR4(T), an Acidobacteria from tundra soil.</title>
        <authorList>
            <person name="Rawat S.R."/>
            <person name="Mannisto M.K."/>
            <person name="Starovoytov V."/>
            <person name="Goodwin L."/>
            <person name="Nolan M."/>
            <person name="Hauser L."/>
            <person name="Land M."/>
            <person name="Davenport K.W."/>
            <person name="Woyke T."/>
            <person name="Haggblom M.M."/>
        </authorList>
    </citation>
    <scope>NUCLEOTIDE SEQUENCE</scope>
    <source>
        <strain evidence="2">ATCC BAA-1853 / DSM 23119 / SP1PR4</strain>
    </source>
</reference>